<dbReference type="Pfam" id="PF13376">
    <property type="entry name" value="OmdA"/>
    <property type="match status" value="1"/>
</dbReference>
<dbReference type="SUPFAM" id="SSF141694">
    <property type="entry name" value="AF2212/PG0164-like"/>
    <property type="match status" value="1"/>
</dbReference>
<evidence type="ECO:0000313" key="1">
    <source>
        <dbReference type="EMBL" id="MFB9838588.1"/>
    </source>
</evidence>
<dbReference type="EMBL" id="JBHLZP010000540">
    <property type="protein sequence ID" value="MFB9838588.1"/>
    <property type="molecule type" value="Genomic_DNA"/>
</dbReference>
<dbReference type="Proteomes" id="UP001589627">
    <property type="component" value="Unassembled WGS sequence"/>
</dbReference>
<dbReference type="InterPro" id="IPR015018">
    <property type="entry name" value="DUF1905"/>
</dbReference>
<organism evidence="1 2">
    <name type="scientific">Actinoallomurus acaciae</name>
    <dbReference type="NCBI Taxonomy" id="502577"/>
    <lineage>
        <taxon>Bacteria</taxon>
        <taxon>Bacillati</taxon>
        <taxon>Actinomycetota</taxon>
        <taxon>Actinomycetes</taxon>
        <taxon>Streptosporangiales</taxon>
        <taxon>Thermomonosporaceae</taxon>
        <taxon>Actinoallomurus</taxon>
    </lineage>
</organism>
<accession>A0ABV5YU69</accession>
<keyword evidence="2" id="KW-1185">Reference proteome</keyword>
<dbReference type="InterPro" id="IPR037079">
    <property type="entry name" value="AF2212/PG0164-like_sf"/>
</dbReference>
<dbReference type="Pfam" id="PF08922">
    <property type="entry name" value="DUF1905"/>
    <property type="match status" value="1"/>
</dbReference>
<proteinExistence type="predicted"/>
<sequence length="146" mass="16115">MQFRTHVEPLEPMRGLEVPPEVVEALGGGRRPAVTITLNGHTWKSRVAIMRGRHLLGLSTANRQAAGVVTGEEVVVEVELDTEPRVVAEPADLTAALDADPVARAAYDRLSFSRKRQHVLAIDGAKRPETRERRIEKVLAALRDQE</sequence>
<evidence type="ECO:0000313" key="2">
    <source>
        <dbReference type="Proteomes" id="UP001589627"/>
    </source>
</evidence>
<protein>
    <submittedName>
        <fullName evidence="1">YdeI/OmpD-associated family protein</fullName>
    </submittedName>
</protein>
<dbReference type="RefSeq" id="WP_378211628.1">
    <property type="nucleotide sequence ID" value="NZ_JBHLZP010000540.1"/>
</dbReference>
<name>A0ABV5YU69_9ACTN</name>
<reference evidence="1 2" key="1">
    <citation type="submission" date="2024-09" db="EMBL/GenBank/DDBJ databases">
        <authorList>
            <person name="Sun Q."/>
            <person name="Mori K."/>
        </authorList>
    </citation>
    <scope>NUCLEOTIDE SEQUENCE [LARGE SCALE GENOMIC DNA]</scope>
    <source>
        <strain evidence="1 2">TBRC 0563</strain>
    </source>
</reference>
<dbReference type="Gene3D" id="2.40.30.100">
    <property type="entry name" value="AF2212/PG0164-like"/>
    <property type="match status" value="1"/>
</dbReference>
<gene>
    <name evidence="1" type="ORF">ACFFNX_41220</name>
</gene>
<comment type="caution">
    <text evidence="1">The sequence shown here is derived from an EMBL/GenBank/DDBJ whole genome shotgun (WGS) entry which is preliminary data.</text>
</comment>